<dbReference type="AlphaFoldDB" id="A0A4V1M9Y9"/>
<dbReference type="RefSeq" id="WP_129004387.1">
    <property type="nucleotide sequence ID" value="NZ_SDHZ01000002.1"/>
</dbReference>
<gene>
    <name evidence="1" type="ORF">ESB13_14620</name>
</gene>
<reference evidence="1 2" key="1">
    <citation type="submission" date="2019-01" db="EMBL/GenBank/DDBJ databases">
        <title>Filimonas sp. strain TTM-71.</title>
        <authorList>
            <person name="Chen W.-M."/>
        </authorList>
    </citation>
    <scope>NUCLEOTIDE SEQUENCE [LARGE SCALE GENOMIC DNA]</scope>
    <source>
        <strain evidence="1 2">TTM-71</strain>
    </source>
</reference>
<name>A0A4V1M9Y9_9BACT</name>
<keyword evidence="2" id="KW-1185">Reference proteome</keyword>
<dbReference type="Proteomes" id="UP000290545">
    <property type="component" value="Unassembled WGS sequence"/>
</dbReference>
<dbReference type="EMBL" id="SDHZ01000002">
    <property type="protein sequence ID" value="RXK83334.1"/>
    <property type="molecule type" value="Genomic_DNA"/>
</dbReference>
<comment type="caution">
    <text evidence="1">The sequence shown here is derived from an EMBL/GenBank/DDBJ whole genome shotgun (WGS) entry which is preliminary data.</text>
</comment>
<dbReference type="PROSITE" id="PS51257">
    <property type="entry name" value="PROKAR_LIPOPROTEIN"/>
    <property type="match status" value="1"/>
</dbReference>
<proteinExistence type="predicted"/>
<accession>A0A4V1M9Y9</accession>
<protein>
    <recommendedName>
        <fullName evidence="3">DUF4397 domain-containing protein</fullName>
    </recommendedName>
</protein>
<evidence type="ECO:0000313" key="2">
    <source>
        <dbReference type="Proteomes" id="UP000290545"/>
    </source>
</evidence>
<evidence type="ECO:0008006" key="3">
    <source>
        <dbReference type="Google" id="ProtNLM"/>
    </source>
</evidence>
<sequence length="273" mass="29310">MKPLNITSAFVILVVKLSAVIVLSSSCSKGEDLLGVGYGSVSFSPTSTFSAPGSLLVKIDGETRDTLTPVKPGTANAILLKAGEHKISLVNENSKQAITDTVVHIQPGKEFIMANFLYTGTAALFNDNDLSHKPDKDSLLVRFVTLDATLPDVMNIDILVYYTLGGTQTALVKKMPGVSKQQFSNYIQLPDPNSLVPAGAKNTRYVLEGYNATSNEKVMSVSQNNMGYIQTNMTGTSIIWTNNLVLSMGIGPGASATNKVRQPKTIFYRIAAQ</sequence>
<dbReference type="OrthoDB" id="748915at2"/>
<organism evidence="1 2">
    <name type="scientific">Filimonas effusa</name>
    <dbReference type="NCBI Taxonomy" id="2508721"/>
    <lineage>
        <taxon>Bacteria</taxon>
        <taxon>Pseudomonadati</taxon>
        <taxon>Bacteroidota</taxon>
        <taxon>Chitinophagia</taxon>
        <taxon>Chitinophagales</taxon>
        <taxon>Chitinophagaceae</taxon>
        <taxon>Filimonas</taxon>
    </lineage>
</organism>
<evidence type="ECO:0000313" key="1">
    <source>
        <dbReference type="EMBL" id="RXK83334.1"/>
    </source>
</evidence>